<proteinExistence type="predicted"/>
<gene>
    <name evidence="2" type="ORF">ILYODFUR_002907</name>
</gene>
<feature type="region of interest" description="Disordered" evidence="1">
    <location>
        <begin position="1"/>
        <end position="33"/>
    </location>
</feature>
<sequence length="94" mass="10482">MSVLQCHRGKDRTESRQGRHTPTDTHTGNRAGKCDSAHLRLAEGVVDPCPSQREKMGRPMHHMSEFQISEVFIVLASNCKNSTLFQALSCEPTC</sequence>
<protein>
    <submittedName>
        <fullName evidence="2">Uncharacterized protein</fullName>
    </submittedName>
</protein>
<evidence type="ECO:0000313" key="3">
    <source>
        <dbReference type="Proteomes" id="UP001482620"/>
    </source>
</evidence>
<evidence type="ECO:0000256" key="1">
    <source>
        <dbReference type="SAM" id="MobiDB-lite"/>
    </source>
</evidence>
<dbReference type="EMBL" id="JAHRIQ010000144">
    <property type="protein sequence ID" value="MEQ2220198.1"/>
    <property type="molecule type" value="Genomic_DNA"/>
</dbReference>
<keyword evidence="3" id="KW-1185">Reference proteome</keyword>
<accession>A0ABV0SKH1</accession>
<organism evidence="2 3">
    <name type="scientific">Ilyodon furcidens</name>
    <name type="common">goldbreast splitfin</name>
    <dbReference type="NCBI Taxonomy" id="33524"/>
    <lineage>
        <taxon>Eukaryota</taxon>
        <taxon>Metazoa</taxon>
        <taxon>Chordata</taxon>
        <taxon>Craniata</taxon>
        <taxon>Vertebrata</taxon>
        <taxon>Euteleostomi</taxon>
        <taxon>Actinopterygii</taxon>
        <taxon>Neopterygii</taxon>
        <taxon>Teleostei</taxon>
        <taxon>Neoteleostei</taxon>
        <taxon>Acanthomorphata</taxon>
        <taxon>Ovalentaria</taxon>
        <taxon>Atherinomorphae</taxon>
        <taxon>Cyprinodontiformes</taxon>
        <taxon>Goodeidae</taxon>
        <taxon>Ilyodon</taxon>
    </lineage>
</organism>
<comment type="caution">
    <text evidence="2">The sequence shown here is derived from an EMBL/GenBank/DDBJ whole genome shotgun (WGS) entry which is preliminary data.</text>
</comment>
<reference evidence="2 3" key="1">
    <citation type="submission" date="2021-06" db="EMBL/GenBank/DDBJ databases">
        <authorList>
            <person name="Palmer J.M."/>
        </authorList>
    </citation>
    <scope>NUCLEOTIDE SEQUENCE [LARGE SCALE GENOMIC DNA]</scope>
    <source>
        <strain evidence="3">if_2019</strain>
        <tissue evidence="2">Muscle</tissue>
    </source>
</reference>
<evidence type="ECO:0000313" key="2">
    <source>
        <dbReference type="EMBL" id="MEQ2220198.1"/>
    </source>
</evidence>
<feature type="compositionally biased region" description="Basic and acidic residues" evidence="1">
    <location>
        <begin position="11"/>
        <end position="23"/>
    </location>
</feature>
<dbReference type="Proteomes" id="UP001482620">
    <property type="component" value="Unassembled WGS sequence"/>
</dbReference>
<name>A0ABV0SKH1_9TELE</name>